<dbReference type="VEuPathDB" id="VectorBase:GPPI038536"/>
<keyword evidence="2" id="KW-1185">Reference proteome</keyword>
<organism evidence="1 2">
    <name type="scientific">Glossina palpalis gambiensis</name>
    <dbReference type="NCBI Taxonomy" id="67801"/>
    <lineage>
        <taxon>Eukaryota</taxon>
        <taxon>Metazoa</taxon>
        <taxon>Ecdysozoa</taxon>
        <taxon>Arthropoda</taxon>
        <taxon>Hexapoda</taxon>
        <taxon>Insecta</taxon>
        <taxon>Pterygota</taxon>
        <taxon>Neoptera</taxon>
        <taxon>Endopterygota</taxon>
        <taxon>Diptera</taxon>
        <taxon>Brachycera</taxon>
        <taxon>Muscomorpha</taxon>
        <taxon>Hippoboscoidea</taxon>
        <taxon>Glossinidae</taxon>
        <taxon>Glossina</taxon>
    </lineage>
</organism>
<dbReference type="AlphaFoldDB" id="A0A1B0BRS7"/>
<reference evidence="2" key="1">
    <citation type="submission" date="2015-01" db="EMBL/GenBank/DDBJ databases">
        <authorList>
            <person name="Aksoy S."/>
            <person name="Warren W."/>
            <person name="Wilson R.K."/>
        </authorList>
    </citation>
    <scope>NUCLEOTIDE SEQUENCE [LARGE SCALE GENOMIC DNA]</scope>
    <source>
        <strain evidence="2">IAEA</strain>
    </source>
</reference>
<reference evidence="1" key="2">
    <citation type="submission" date="2020-05" db="UniProtKB">
        <authorList>
            <consortium name="EnsemblMetazoa"/>
        </authorList>
    </citation>
    <scope>IDENTIFICATION</scope>
    <source>
        <strain evidence="1">IAEA</strain>
    </source>
</reference>
<dbReference type="Proteomes" id="UP000092460">
    <property type="component" value="Unassembled WGS sequence"/>
</dbReference>
<accession>A0A1B0BRS7</accession>
<dbReference type="EMBL" id="JXJN01019286">
    <property type="status" value="NOT_ANNOTATED_CDS"/>
    <property type="molecule type" value="Genomic_DNA"/>
</dbReference>
<evidence type="ECO:0000313" key="2">
    <source>
        <dbReference type="Proteomes" id="UP000092460"/>
    </source>
</evidence>
<evidence type="ECO:0000313" key="1">
    <source>
        <dbReference type="EnsemblMetazoa" id="GPPI038536-PA"/>
    </source>
</evidence>
<dbReference type="EnsemblMetazoa" id="GPPI038536-RA">
    <property type="protein sequence ID" value="GPPI038536-PA"/>
    <property type="gene ID" value="GPPI038536"/>
</dbReference>
<sequence>MIAGCCSAKVTDRHLLLNNINTHGDMLDMNEHPFKEKKKAKTRSTGFPSIYLRKKTHHRLHHCPEYLPSTATQLEFRSIAELIKKSILMPVFDGNYKRRKPNLTYGEGLSDMFEVLSSNRCQTKSEHKLIETFKEQHKGNVF</sequence>
<proteinExistence type="predicted"/>
<name>A0A1B0BRS7_9MUSC</name>
<protein>
    <submittedName>
        <fullName evidence="1">Uncharacterized protein</fullName>
    </submittedName>
</protein>